<dbReference type="AlphaFoldDB" id="A0A3P6DG39"/>
<dbReference type="EMBL" id="LR031874">
    <property type="protein sequence ID" value="VDD22361.1"/>
    <property type="molecule type" value="Genomic_DNA"/>
</dbReference>
<sequence>MPHGLVKSLRSAALLHSGFSSPLWMVAPAFARYSKYCARLMHLAPPRLSGA</sequence>
<evidence type="ECO:0000313" key="1">
    <source>
        <dbReference type="EMBL" id="VDD22361.1"/>
    </source>
</evidence>
<protein>
    <submittedName>
        <fullName evidence="1">Uncharacterized protein</fullName>
    </submittedName>
</protein>
<organism evidence="1">
    <name type="scientific">Brassica oleracea</name>
    <name type="common">Wild cabbage</name>
    <dbReference type="NCBI Taxonomy" id="3712"/>
    <lineage>
        <taxon>Eukaryota</taxon>
        <taxon>Viridiplantae</taxon>
        <taxon>Streptophyta</taxon>
        <taxon>Embryophyta</taxon>
        <taxon>Tracheophyta</taxon>
        <taxon>Spermatophyta</taxon>
        <taxon>Magnoliopsida</taxon>
        <taxon>eudicotyledons</taxon>
        <taxon>Gunneridae</taxon>
        <taxon>Pentapetalae</taxon>
        <taxon>rosids</taxon>
        <taxon>malvids</taxon>
        <taxon>Brassicales</taxon>
        <taxon>Brassicaceae</taxon>
        <taxon>Brassiceae</taxon>
        <taxon>Brassica</taxon>
    </lineage>
</organism>
<accession>A0A3P6DG39</accession>
<proteinExistence type="predicted"/>
<gene>
    <name evidence="1" type="ORF">BOLC2T08625H</name>
</gene>
<name>A0A3P6DG39_BRAOL</name>
<reference evidence="1" key="1">
    <citation type="submission" date="2018-11" db="EMBL/GenBank/DDBJ databases">
        <authorList>
            <consortium name="Genoscope - CEA"/>
            <person name="William W."/>
        </authorList>
    </citation>
    <scope>NUCLEOTIDE SEQUENCE</scope>
</reference>